<reference evidence="3" key="4">
    <citation type="submission" date="2017-01" db="UniProtKB">
        <authorList>
            <consortium name="EnsemblFungi"/>
        </authorList>
    </citation>
    <scope>IDENTIFICATION</scope>
    <source>
        <strain evidence="3">PH-1 / ATCC MYA-4620 / FGSC 9075 / NRRL 31084</strain>
    </source>
</reference>
<feature type="compositionally biased region" description="Low complexity" evidence="1">
    <location>
        <begin position="1"/>
        <end position="14"/>
    </location>
</feature>
<accession>A0A098DQ76</accession>
<dbReference type="EMBL" id="HG970335">
    <property type="protein sequence ID" value="CEF83018.1"/>
    <property type="molecule type" value="Genomic_DNA"/>
</dbReference>
<protein>
    <submittedName>
        <fullName evidence="2">Chromosome 4, complete genome</fullName>
    </submittedName>
</protein>
<dbReference type="eggNOG" id="ENOG502RMJ0">
    <property type="taxonomic scope" value="Eukaryota"/>
</dbReference>
<dbReference type="EnsemblFungi" id="CEF83018">
    <property type="protein sequence ID" value="CEF83018"/>
    <property type="gene ID" value="FGRRES_13159"/>
</dbReference>
<reference evidence="3 4" key="2">
    <citation type="journal article" date="2010" name="Nature">
        <title>Comparative genomics reveals mobile pathogenicity chromosomes in Fusarium.</title>
        <authorList>
            <person name="Ma L.J."/>
            <person name="van der Does H.C."/>
            <person name="Borkovich K.A."/>
            <person name="Coleman J.J."/>
            <person name="Daboussi M.J."/>
            <person name="Di Pietro A."/>
            <person name="Dufresne M."/>
            <person name="Freitag M."/>
            <person name="Grabherr M."/>
            <person name="Henrissat B."/>
            <person name="Houterman P.M."/>
            <person name="Kang S."/>
            <person name="Shim W.B."/>
            <person name="Woloshuk C."/>
            <person name="Xie X."/>
            <person name="Xu J.R."/>
            <person name="Antoniw J."/>
            <person name="Baker S.E."/>
            <person name="Bluhm B.H."/>
            <person name="Breakspear A."/>
            <person name="Brown D.W."/>
            <person name="Butchko R.A."/>
            <person name="Chapman S."/>
            <person name="Coulson R."/>
            <person name="Coutinho P.M."/>
            <person name="Danchin E.G."/>
            <person name="Diener A."/>
            <person name="Gale L.R."/>
            <person name="Gardiner D.M."/>
            <person name="Goff S."/>
            <person name="Hammond-Kosack K.E."/>
            <person name="Hilburn K."/>
            <person name="Hua-Van A."/>
            <person name="Jonkers W."/>
            <person name="Kazan K."/>
            <person name="Kodira C.D."/>
            <person name="Koehrsen M."/>
            <person name="Kumar L."/>
            <person name="Lee Y.H."/>
            <person name="Li L."/>
            <person name="Manners J.M."/>
            <person name="Miranda-Saavedra D."/>
            <person name="Mukherjee M."/>
            <person name="Park G."/>
            <person name="Park J."/>
            <person name="Park S.Y."/>
            <person name="Proctor R.H."/>
            <person name="Regev A."/>
            <person name="Ruiz-Roldan M.C."/>
            <person name="Sain D."/>
            <person name="Sakthikumar S."/>
            <person name="Sykes S."/>
            <person name="Schwartz D.C."/>
            <person name="Turgeon B.G."/>
            <person name="Wapinski I."/>
            <person name="Yoder O."/>
            <person name="Young S."/>
            <person name="Zeng Q."/>
            <person name="Zhou S."/>
            <person name="Galagan J."/>
            <person name="Cuomo C.A."/>
            <person name="Kistler H.C."/>
            <person name="Rep M."/>
        </authorList>
    </citation>
    <scope>GENOME REANNOTATION</scope>
    <source>
        <strain evidence="4">ATCC MYA-4620 / CBS 123657 / FGSC 9075 / NRRL 31084 / PH-1</strain>
        <strain evidence="3">PH-1 / ATCC MYA-4620 / FGSC 9075 / NRRL 31084</strain>
    </source>
</reference>
<feature type="region of interest" description="Disordered" evidence="1">
    <location>
        <begin position="1"/>
        <end position="38"/>
    </location>
</feature>
<dbReference type="Proteomes" id="UP000070720">
    <property type="component" value="Chromosome 4"/>
</dbReference>
<reference evidence="3 4" key="1">
    <citation type="journal article" date="2007" name="Science">
        <title>The Fusarium graminearum genome reveals a link between localized polymorphism and pathogen specialization.</title>
        <authorList>
            <person name="Cuomo C.A."/>
            <person name="Gueldener U."/>
            <person name="Xu J.-R."/>
            <person name="Trail F."/>
            <person name="Turgeon B.G."/>
            <person name="Di Pietro A."/>
            <person name="Walton J.D."/>
            <person name="Ma L.-J."/>
            <person name="Baker S.E."/>
            <person name="Rep M."/>
            <person name="Adam G."/>
            <person name="Antoniw J."/>
            <person name="Baldwin T."/>
            <person name="Calvo S.E."/>
            <person name="Chang Y.-L."/>
            <person name="DeCaprio D."/>
            <person name="Gale L.R."/>
            <person name="Gnerre S."/>
            <person name="Goswami R.S."/>
            <person name="Hammond-Kosack K."/>
            <person name="Harris L.J."/>
            <person name="Hilburn K."/>
            <person name="Kennell J.C."/>
            <person name="Kroken S."/>
            <person name="Magnuson J.K."/>
            <person name="Mannhaupt G."/>
            <person name="Mauceli E.W."/>
            <person name="Mewes H.-W."/>
            <person name="Mitterbauer R."/>
            <person name="Muehlbauer G."/>
            <person name="Muensterkoetter M."/>
            <person name="Nelson D."/>
            <person name="O'Donnell K."/>
            <person name="Ouellet T."/>
            <person name="Qi W."/>
            <person name="Quesneville H."/>
            <person name="Roncero M.I.G."/>
            <person name="Seong K.-Y."/>
            <person name="Tetko I.V."/>
            <person name="Urban M."/>
            <person name="Waalwijk C."/>
            <person name="Ward T.J."/>
            <person name="Yao J."/>
            <person name="Birren B.W."/>
            <person name="Kistler H.C."/>
        </authorList>
    </citation>
    <scope>NUCLEOTIDE SEQUENCE [LARGE SCALE GENOMIC DNA]</scope>
    <source>
        <strain evidence="4">ATCC MYA-4620 / CBS 123657 / FGSC 9075 / NRRL 31084 / PH-1</strain>
        <strain evidence="3">PH-1 / ATCC MYA-4620 / FGSC 9075 / NRRL 31084</strain>
    </source>
</reference>
<dbReference type="KEGG" id="fgr:FGSG_13159"/>
<evidence type="ECO:0000313" key="4">
    <source>
        <dbReference type="Proteomes" id="UP000070720"/>
    </source>
</evidence>
<gene>
    <name evidence="2" type="ORF">FGRAMPH1_01T25035</name>
</gene>
<keyword evidence="4" id="KW-1185">Reference proteome</keyword>
<organism evidence="2 4">
    <name type="scientific">Gibberella zeae (strain ATCC MYA-4620 / CBS 123657 / FGSC 9075 / NRRL 31084 / PH-1)</name>
    <name type="common">Wheat head blight fungus</name>
    <name type="synonym">Fusarium graminearum</name>
    <dbReference type="NCBI Taxonomy" id="229533"/>
    <lineage>
        <taxon>Eukaryota</taxon>
        <taxon>Fungi</taxon>
        <taxon>Dikarya</taxon>
        <taxon>Ascomycota</taxon>
        <taxon>Pezizomycotina</taxon>
        <taxon>Sordariomycetes</taxon>
        <taxon>Hypocreomycetidae</taxon>
        <taxon>Hypocreales</taxon>
        <taxon>Nectriaceae</taxon>
        <taxon>Fusarium</taxon>
    </lineage>
</organism>
<feature type="region of interest" description="Disordered" evidence="1">
    <location>
        <begin position="190"/>
        <end position="223"/>
    </location>
</feature>
<evidence type="ECO:0000256" key="1">
    <source>
        <dbReference type="SAM" id="MobiDB-lite"/>
    </source>
</evidence>
<dbReference type="AlphaFoldDB" id="I1S8I1"/>
<accession>I1S8I1</accession>
<dbReference type="InParanoid" id="I1S8I1"/>
<evidence type="ECO:0000313" key="3">
    <source>
        <dbReference type="EnsemblFungi" id="CEF83018"/>
    </source>
</evidence>
<evidence type="ECO:0000313" key="2">
    <source>
        <dbReference type="EMBL" id="CEF83018.1"/>
    </source>
</evidence>
<proteinExistence type="predicted"/>
<sequence>MSASSVDPSSVASAIPDEDWECPQISPPPPPPSPPPLPVCKQTLVENTVYKDNILARPPDSSNFELIVFKEVDIEEEAEFELGVFEERARQRRFGHLVAHLPYSKVDWGISIQSLKAGGFCLIPEARCNGVGTKGKKVLVERLREHLTTTIHLKHEEQVANAAEETIAPLREPKFVMVRTMNIEFVDPPGLASSSVSDDMEGELTTPVDSDRQIPDSQEDPFDSFDFFNSFVIPDSTAHSDEDLG</sequence>
<reference evidence="2 4" key="3">
    <citation type="journal article" date="2015" name="BMC Genomics">
        <title>The completed genome sequence of the pathogenic ascomycete fungus Fusarium graminearum.</title>
        <authorList>
            <person name="King R."/>
            <person name="Urban M."/>
            <person name="Hammond-Kosack M.C."/>
            <person name="Hassani-Pak K."/>
            <person name="Hammond-Kosack K.E."/>
        </authorList>
    </citation>
    <scope>NUCLEOTIDE SEQUENCE [LARGE SCALE GENOMIC DNA]</scope>
    <source>
        <strain evidence="4">ATCC MYA-4620 / CBS 123657 / FGSC 9075 / NRRL 31084 / PH-1</strain>
        <strain evidence="2">PH-1</strain>
    </source>
</reference>
<feature type="compositionally biased region" description="Pro residues" evidence="1">
    <location>
        <begin position="25"/>
        <end position="38"/>
    </location>
</feature>
<dbReference type="RefSeq" id="XP_011327310.1">
    <property type="nucleotide sequence ID" value="XM_011329008.1"/>
</dbReference>
<dbReference type="HOGENOM" id="CLU_1185103_0_0_1"/>
<dbReference type="OrthoDB" id="5105695at2759"/>
<dbReference type="VEuPathDB" id="FungiDB:FGRAMPH1_01G25035"/>
<name>I1S8I1_GIBZE</name>